<protein>
    <submittedName>
        <fullName evidence="8">MIP13722p</fullName>
    </submittedName>
</protein>
<keyword evidence="3" id="KW-1015">Disulfide bond</keyword>
<reference evidence="7 10" key="8">
    <citation type="journal article" date="2007" name="Science">
        <title>The Release 5.1 annotation of Drosophila melanogaster heterochromatin.</title>
        <authorList>
            <person name="Smith C.D."/>
            <person name="Shu S."/>
            <person name="Mungall C.J."/>
            <person name="Karpen G.H."/>
        </authorList>
    </citation>
    <scope>NUCLEOTIDE SEQUENCE [LARGE SCALE GENOMIC DNA]</scope>
    <source>
        <strain evidence="10">Berkeley</strain>
    </source>
</reference>
<dbReference type="OMA" id="AYNVYNI"/>
<evidence type="ECO:0000313" key="7">
    <source>
        <dbReference type="EMBL" id="AAF48218.2"/>
    </source>
</evidence>
<feature type="signal peptide" evidence="5">
    <location>
        <begin position="1"/>
        <end position="34"/>
    </location>
</feature>
<dbReference type="Proteomes" id="UP000000803">
    <property type="component" value="Chromosome X"/>
</dbReference>
<evidence type="ECO:0000256" key="1">
    <source>
        <dbReference type="ARBA" id="ARBA00022690"/>
    </source>
</evidence>
<dbReference type="Gene3D" id="3.30.60.30">
    <property type="match status" value="1"/>
</dbReference>
<dbReference type="STRING" id="7227.FBpp0073583"/>
<evidence type="ECO:0000256" key="4">
    <source>
        <dbReference type="SAM" id="MobiDB-lite"/>
    </source>
</evidence>
<evidence type="ECO:0000256" key="3">
    <source>
        <dbReference type="ARBA" id="ARBA00023157"/>
    </source>
</evidence>
<reference evidence="10" key="4">
    <citation type="journal article" date="2002" name="Genome Biol.">
        <title>The transposable elements of the Drosophila melanogaster euchromatin: a genomics perspective.</title>
        <authorList>
            <person name="Kaminker J.S."/>
            <person name="Bergman C.M."/>
            <person name="Kronmiller B."/>
            <person name="Carlson J."/>
            <person name="Svirskas R."/>
            <person name="Patel S."/>
            <person name="Frise E."/>
            <person name="Wheeler D.A."/>
            <person name="Lewis S.E."/>
            <person name="Rubin G.M."/>
            <person name="Ashburner M."/>
            <person name="Celniker S.E."/>
        </authorList>
    </citation>
    <scope>NUCLEOTIDE SEQUENCE [LARGE SCALE GENOMIC DNA]</scope>
    <source>
        <strain evidence="10">Berkeley</strain>
    </source>
</reference>
<reference evidence="10" key="3">
    <citation type="journal article" date="2002" name="Genome Biol.">
        <title>Annotation of the Drosophila melanogaster euchromatic genome: a systematic review.</title>
        <authorList>
            <person name="Misra S."/>
            <person name="Crosby M.A."/>
            <person name="Mungall C.J."/>
            <person name="Matthews B.B."/>
            <person name="Campbell K.S."/>
            <person name="Hradecky P."/>
            <person name="Huang Y."/>
            <person name="Kaminker J.S."/>
            <person name="Millburn G.H."/>
            <person name="Prochnik S.E."/>
            <person name="Smith C.D."/>
            <person name="Tupy J.L."/>
            <person name="Whitfied E.J."/>
            <person name="Bayraktaroglu L."/>
            <person name="Berman B.P."/>
            <person name="Bettencourt B.R."/>
            <person name="Celniker S.E."/>
            <person name="de Grey A.D."/>
            <person name="Drysdale R.A."/>
            <person name="Harris N.L."/>
            <person name="Richter J."/>
            <person name="Russo S."/>
            <person name="Schroeder A.J."/>
            <person name="Shu S.Q."/>
            <person name="Stapleton M."/>
            <person name="Yamada C."/>
            <person name="Ashburner M."/>
            <person name="Gelbart W.M."/>
            <person name="Rubin G.M."/>
            <person name="Lewis S.E."/>
        </authorList>
    </citation>
    <scope>GENOME REANNOTATION</scope>
    <source>
        <strain evidence="10">Berkeley</strain>
    </source>
</reference>
<dbReference type="PANTHER" id="PTHR10913">
    <property type="entry name" value="FOLLISTATIN-RELATED"/>
    <property type="match status" value="1"/>
</dbReference>
<reference evidence="7" key="12">
    <citation type="journal article" date="2015" name="G3 (Bethesda)">
        <title>Gene Model Annotations for Drosophila melanogaster: The Rule-Benders.</title>
        <authorList>
            <consortium name="FlyBase Consortium"/>
            <person name="Crosby M.A."/>
            <person name="Gramates L.S."/>
            <person name="Dos Santos G."/>
            <person name="Matthews B.B."/>
            <person name="St Pierre S.E."/>
            <person name="Zhou P."/>
            <person name="Schroeder A.J."/>
            <person name="Falls K."/>
            <person name="Emmert D.B."/>
            <person name="Russo S.M."/>
            <person name="Gelbart W.M."/>
            <person name="null"/>
        </authorList>
    </citation>
    <scope>NUCLEOTIDE SEQUENCE</scope>
</reference>
<proteinExistence type="evidence at transcript level"/>
<feature type="region of interest" description="Disordered" evidence="4">
    <location>
        <begin position="327"/>
        <end position="354"/>
    </location>
</feature>
<dbReference type="HOGENOM" id="CLU_050586_0_0_1"/>
<dbReference type="GO" id="GO:0005576">
    <property type="term" value="C:extracellular region"/>
    <property type="evidence" value="ECO:0000318"/>
    <property type="project" value="GO_Central"/>
</dbReference>
<dbReference type="FlyBase" id="FBgn0030439">
    <property type="gene designation" value="CG12716"/>
</dbReference>
<reference evidence="7 10" key="9">
    <citation type="journal article" date="2007" name="Science">
        <title>Sequence finishing and mapping of Drosophila melanogaster heterochromatin.</title>
        <authorList>
            <person name="Hoskins R.A."/>
            <person name="Carlson J.W."/>
            <person name="Kennedy C."/>
            <person name="Acevedo D."/>
            <person name="Evans-Holm M."/>
            <person name="Frise E."/>
            <person name="Wan K.H."/>
            <person name="Park S."/>
            <person name="Mendez-Lago M."/>
            <person name="Rossi F."/>
            <person name="Villasante A."/>
            <person name="Dimitri P."/>
            <person name="Karpen G.H."/>
            <person name="Celniker S.E."/>
        </authorList>
    </citation>
    <scope>NUCLEOTIDE SEQUENCE [LARGE SCALE GENOMIC DNA]</scope>
    <source>
        <strain evidence="10">Berkeley</strain>
    </source>
</reference>
<dbReference type="InterPro" id="IPR002350">
    <property type="entry name" value="Kazal_dom"/>
</dbReference>
<reference evidence="7" key="14">
    <citation type="submission" date="2023-12" db="EMBL/GenBank/DDBJ databases">
        <authorList>
            <consortium name="FlyBase"/>
        </authorList>
    </citation>
    <scope>NUCLEOTIDE SEQUENCE</scope>
</reference>
<accession>Q9VYH7</accession>
<dbReference type="EMBL" id="BT100253">
    <property type="protein sequence ID" value="ACY65502.1"/>
    <property type="molecule type" value="mRNA"/>
</dbReference>
<dbReference type="UCSC" id="CG12716-RA">
    <property type="organism name" value="d. melanogaster"/>
</dbReference>
<dbReference type="GO" id="GO:0042600">
    <property type="term" value="C:egg chorion"/>
    <property type="evidence" value="ECO:0000305"/>
    <property type="project" value="FlyBase"/>
</dbReference>
<feature type="region of interest" description="Disordered" evidence="4">
    <location>
        <begin position="384"/>
        <end position="418"/>
    </location>
</feature>
<dbReference type="GO" id="GO:0007304">
    <property type="term" value="P:chorion-containing eggshell formation"/>
    <property type="evidence" value="ECO:0000270"/>
    <property type="project" value="FlyBase"/>
</dbReference>
<reference evidence="10" key="2">
    <citation type="journal article" date="2002" name="Genome Biol.">
        <title>Finishing a whole-genome shotgun: release 3 of the Drosophila melanogaster euchromatic genome sequence.</title>
        <authorList>
            <person name="Celniker S.E."/>
            <person name="Wheeler D.A."/>
            <person name="Kronmiller B."/>
            <person name="Carlson J.W."/>
            <person name="Halpern A."/>
            <person name="Patel S."/>
            <person name="Adams M."/>
            <person name="Champe M."/>
            <person name="Dugan S.P."/>
            <person name="Frise E."/>
            <person name="Hodgson A."/>
            <person name="George R.A."/>
            <person name="Hoskins R.A."/>
            <person name="Laverty T."/>
            <person name="Muzny D.M."/>
            <person name="Nelson C.R."/>
            <person name="Pacleb J.M."/>
            <person name="Park S."/>
            <person name="Pfeiffer B.D."/>
            <person name="Richards S."/>
            <person name="Sodergren E.J."/>
            <person name="Svirskas R."/>
            <person name="Tabor P.E."/>
            <person name="Wan K."/>
            <person name="Stapleton M."/>
            <person name="Sutton G.G."/>
            <person name="Venter C."/>
            <person name="Weinstock G."/>
            <person name="Scherer S.E."/>
            <person name="Myers E.W."/>
            <person name="Gibbs R.A."/>
            <person name="Rubin G.M."/>
        </authorList>
    </citation>
    <scope>NUCLEOTIDE SEQUENCE [LARGE SCALE GENOMIC DNA]</scope>
    <source>
        <strain evidence="10">Berkeley</strain>
    </source>
</reference>
<dbReference type="OrthoDB" id="8070208at2759"/>
<dbReference type="Bgee" id="FBgn0030439">
    <property type="expression patterns" value="Expressed in dorsal appendage forming follicle cell in ovary and 5 other cell types or tissues"/>
</dbReference>
<feature type="domain" description="Kazal-like" evidence="6">
    <location>
        <begin position="138"/>
        <end position="194"/>
    </location>
</feature>
<sequence length="418" mass="46197">MQTQQKRKVSNSRAFTMILILLQVLGILGRGVLAQKSSPIANWHMADPHYTSDQYAKILGEAGLGQDADDKEHKGLGPMQIQYVDYQPNCQPGGVPVCATNGTDSFYFENHCRLEAANMKMLFQHGTELEPTEMERCLPNCQTMKCTQVERPVCALAEIGGAIPQTFANECEMRKHECHTKQVLRILHTGPCQTPTKSGRKKKLRRNKKKRPTLNASISKFATIPKKVYIMLATPAPRSSSTTPRPFFSTTTTRITTTARMRPTKPTSTSPSPMRFQQLMNVANPMVSVSQAIDAYNVYNIPDVGHDYGEITDSSLSMFLPEVGRVTEPYSVPPRTTTKTTSTTRATTTSTTTPKPVLATSRIITPLSTSTMQSFLSVRMPSTTEMVEESTTENPEASTQAFSTTQKSTATAQTKILE</sequence>
<dbReference type="FunCoup" id="Q9VYH7">
    <property type="interactions" value="13"/>
</dbReference>
<name>Q9VYH7_DROME</name>
<feature type="compositionally biased region" description="Low complexity" evidence="4">
    <location>
        <begin position="397"/>
        <end position="418"/>
    </location>
</feature>
<keyword evidence="5" id="KW-0732">Signal</keyword>
<dbReference type="GeneID" id="32248"/>
<keyword evidence="10" id="KW-1185">Reference proteome</keyword>
<reference evidence="7 10" key="5">
    <citation type="journal article" date="2002" name="Genome Biol.">
        <title>Heterochromatic sequences in a Drosophila whole-genome shotgun assembly.</title>
        <authorList>
            <person name="Hoskins R.A."/>
            <person name="Smith C.D."/>
            <person name="Carlson J.W."/>
            <person name="Carvalho A.B."/>
            <person name="Halpern A."/>
            <person name="Kaminker J.S."/>
            <person name="Kennedy C."/>
            <person name="Mungall C.J."/>
            <person name="Sullivan B.A."/>
            <person name="Sutton G.G."/>
            <person name="Yasuhara J.C."/>
            <person name="Wakimoto B.T."/>
            <person name="Myers E.W."/>
            <person name="Celniker S.E."/>
            <person name="Rubin G.M."/>
            <person name="Karpen G.H."/>
        </authorList>
    </citation>
    <scope>NUCLEOTIDE SEQUENCE [LARGE SCALE GENOMIC DNA]</scope>
    <source>
        <strain evidence="10">Berkeley</strain>
    </source>
</reference>
<reference evidence="7" key="11">
    <citation type="journal article" date="2015" name="G3 (Bethesda)">
        <title>Gene Model Annotations for Drosophila melanogaster: Impact of High-Throughput Data.</title>
        <authorList>
            <consortium name="FlyBase Consortium"/>
            <person name="Matthews B.B."/>
            <person name="Dos Santos G."/>
            <person name="Crosby M.A."/>
            <person name="Emmert D.B."/>
            <person name="St Pierre S.E."/>
            <person name="Gramates L.S."/>
            <person name="Zhou P."/>
            <person name="Schroeder A.J."/>
            <person name="Falls K."/>
            <person name="Strelets V."/>
            <person name="Russo S.M."/>
            <person name="Gelbart W.M."/>
            <person name="null"/>
        </authorList>
    </citation>
    <scope>NUCLEOTIDE SEQUENCE</scope>
</reference>
<dbReference type="AGR" id="FB:FBgn0030439"/>
<dbReference type="CDD" id="cd00104">
    <property type="entry name" value="KAZAL_FS"/>
    <property type="match status" value="1"/>
</dbReference>
<dbReference type="Pfam" id="PF07648">
    <property type="entry name" value="Kazal_2"/>
    <property type="match status" value="2"/>
</dbReference>
<dbReference type="KEGG" id="dme:Dmel_CG12716"/>
<reference evidence="8" key="10">
    <citation type="submission" date="2009-11" db="EMBL/GenBank/DDBJ databases">
        <authorList>
            <person name="Carlson J."/>
            <person name="Booth B."/>
            <person name="Frise E."/>
            <person name="Sandler J."/>
            <person name="Wan K."/>
            <person name="Yu C."/>
            <person name="Celniker S."/>
        </authorList>
    </citation>
    <scope>NUCLEOTIDE SEQUENCE</scope>
</reference>
<reference evidence="7" key="7">
    <citation type="submission" date="2006-08" db="EMBL/GenBank/DDBJ databases">
        <authorList>
            <person name="Celniker S."/>
            <person name="Carlson J."/>
            <person name="Wan K."/>
            <person name="Frise E."/>
            <person name="Hoskins R."/>
            <person name="Park S."/>
            <person name="Svirskas R."/>
            <person name="Rubin G."/>
        </authorList>
    </citation>
    <scope>NUCLEOTIDE SEQUENCE</scope>
</reference>
<dbReference type="EMBL" id="AE014298">
    <property type="protein sequence ID" value="AAF48218.2"/>
    <property type="molecule type" value="Genomic_DNA"/>
</dbReference>
<dbReference type="BioGRID-ORCS" id="32248">
    <property type="hits" value="0 hits in 1 CRISPR screen"/>
</dbReference>
<evidence type="ECO:0000256" key="5">
    <source>
        <dbReference type="SAM" id="SignalP"/>
    </source>
</evidence>
<dbReference type="SMART" id="SM00280">
    <property type="entry name" value="KAZAL"/>
    <property type="match status" value="2"/>
</dbReference>
<evidence type="ECO:0000259" key="6">
    <source>
        <dbReference type="PROSITE" id="PS51465"/>
    </source>
</evidence>
<dbReference type="VEuPathDB" id="VectorBase:FBgn0030439"/>
<reference evidence="7 10" key="1">
    <citation type="journal article" date="2000" name="Science">
        <title>The genome sequence of Drosophila melanogaster.</title>
        <authorList>
            <person name="Adams M.D."/>
            <person name="Celniker S.E."/>
            <person name="Holt R.A."/>
            <person name="Evans C.A."/>
            <person name="Gocayne J.D."/>
            <person name="Amanatides P.G."/>
            <person name="Scherer S.E."/>
            <person name="Li P.W."/>
            <person name="Hoskins R.A."/>
            <person name="Galle R.F."/>
            <person name="George R.A."/>
            <person name="Lewis S.E."/>
            <person name="Richards S."/>
            <person name="Ashburner M."/>
            <person name="Henderson S.N."/>
            <person name="Sutton G.G."/>
            <person name="Wortman J.R."/>
            <person name="Yandell M.D."/>
            <person name="Zhang Q."/>
            <person name="Chen L.X."/>
            <person name="Brandon R.C."/>
            <person name="Rogers Y.H."/>
            <person name="Blazej R.G."/>
            <person name="Champe M."/>
            <person name="Pfeiffer B.D."/>
            <person name="Wan K.H."/>
            <person name="Doyle C."/>
            <person name="Baxter E.G."/>
            <person name="Helt G."/>
            <person name="Nelson C.R."/>
            <person name="Gabor G.L."/>
            <person name="Abril J.F."/>
            <person name="Agbayani A."/>
            <person name="An H.J."/>
            <person name="Andrews-Pfannkoch C."/>
            <person name="Baldwin D."/>
            <person name="Ballew R.M."/>
            <person name="Basu A."/>
            <person name="Baxendale J."/>
            <person name="Bayraktaroglu L."/>
            <person name="Beasley E.M."/>
            <person name="Beeson K.Y."/>
            <person name="Benos P.V."/>
            <person name="Berman B.P."/>
            <person name="Bhandari D."/>
            <person name="Bolshakov S."/>
            <person name="Borkova D."/>
            <person name="Botchan M.R."/>
            <person name="Bouck J."/>
            <person name="Brokstein P."/>
            <person name="Brottier P."/>
            <person name="Burtis K.C."/>
            <person name="Busam D.A."/>
            <person name="Butler H."/>
            <person name="Cadieu E."/>
            <person name="Center A."/>
            <person name="Chandra I."/>
            <person name="Cherry J.M."/>
            <person name="Cawley S."/>
            <person name="Dahlke C."/>
            <person name="Davenport L.B."/>
            <person name="Davies P."/>
            <person name="de Pablos B."/>
            <person name="Delcher A."/>
            <person name="Deng Z."/>
            <person name="Mays A.D."/>
            <person name="Dew I."/>
            <person name="Dietz S.M."/>
            <person name="Dodson K."/>
            <person name="Doup L.E."/>
            <person name="Downes M."/>
            <person name="Dugan-Rocha S."/>
            <person name="Dunkov B.C."/>
            <person name="Dunn P."/>
            <person name="Durbin K.J."/>
            <person name="Evangelista C.C."/>
            <person name="Ferraz C."/>
            <person name="Ferriera S."/>
            <person name="Fleischmann W."/>
            <person name="Fosler C."/>
            <person name="Gabrielian A.E."/>
            <person name="Garg N.S."/>
            <person name="Gelbart W.M."/>
            <person name="Glasser K."/>
            <person name="Glodek A."/>
            <person name="Gong F."/>
            <person name="Gorrell J.H."/>
            <person name="Gu Z."/>
            <person name="Guan P."/>
            <person name="Harris M."/>
            <person name="Harris N.L."/>
            <person name="Harvey D."/>
            <person name="Heiman T.J."/>
            <person name="Hernandez J.R."/>
            <person name="Houck J."/>
            <person name="Hostin D."/>
            <person name="Houston K.A."/>
            <person name="Howland T.J."/>
            <person name="Wei M.H."/>
            <person name="Ibegwam C."/>
            <person name="Jalali M."/>
            <person name="Kalush F."/>
            <person name="Karpen G.H."/>
            <person name="Ke Z."/>
            <person name="Kennison J.A."/>
            <person name="Ketchum K.A."/>
            <person name="Kimmel B.E."/>
            <person name="Kodira C.D."/>
            <person name="Kraft C."/>
            <person name="Kravitz S."/>
            <person name="Kulp D."/>
            <person name="Lai Z."/>
            <person name="Lasko P."/>
            <person name="Lei Y."/>
            <person name="Levitsky A.A."/>
            <person name="Li J."/>
            <person name="Li Z."/>
            <person name="Liang Y."/>
            <person name="Lin X."/>
            <person name="Liu X."/>
            <person name="Mattei B."/>
            <person name="McIntosh T.C."/>
            <person name="McLeod M.P."/>
            <person name="McPherson D."/>
            <person name="Merkulov G."/>
            <person name="Milshina N.V."/>
            <person name="Mobarry C."/>
            <person name="Morris J."/>
            <person name="Moshrefi A."/>
            <person name="Mount S.M."/>
            <person name="Moy M."/>
            <person name="Murphy B."/>
            <person name="Murphy L."/>
            <person name="Muzny D.M."/>
            <person name="Nelson D.L."/>
            <person name="Nelson D.R."/>
            <person name="Nelson K.A."/>
            <person name="Nixon K."/>
            <person name="Nusskern D.R."/>
            <person name="Pacleb J.M."/>
            <person name="Palazzolo M."/>
            <person name="Pittman G.S."/>
            <person name="Pan S."/>
            <person name="Pollard J."/>
            <person name="Puri V."/>
            <person name="Reese M.G."/>
            <person name="Reinert K."/>
            <person name="Remington K."/>
            <person name="Saunders R.D."/>
            <person name="Scheeler F."/>
            <person name="Shen H."/>
            <person name="Shue B.C."/>
            <person name="Siden-Kiamos I."/>
            <person name="Simpson M."/>
            <person name="Skupski M.P."/>
            <person name="Smith T."/>
            <person name="Spier E."/>
            <person name="Spradling A.C."/>
            <person name="Stapleton M."/>
            <person name="Strong R."/>
            <person name="Sun E."/>
            <person name="Svirskas R."/>
            <person name="Tector C."/>
            <person name="Turner R."/>
            <person name="Venter E."/>
            <person name="Wang A.H."/>
            <person name="Wang X."/>
            <person name="Wang Z.Y."/>
            <person name="Wassarman D.A."/>
            <person name="Weinstock G.M."/>
            <person name="Weissenbach J."/>
            <person name="Williams S.M."/>
            <person name="WoodageT"/>
            <person name="Worley K.C."/>
            <person name="Wu D."/>
            <person name="Yang S."/>
            <person name="Yao Q.A."/>
            <person name="Ye J."/>
            <person name="Yeh R.F."/>
            <person name="Zaveri J.S."/>
            <person name="Zhan M."/>
            <person name="Zhang G."/>
            <person name="Zhao Q."/>
            <person name="Zheng L."/>
            <person name="Zheng X.H."/>
            <person name="Zhong F.N."/>
            <person name="Zhong W."/>
            <person name="Zhou X."/>
            <person name="Zhu S."/>
            <person name="Zhu X."/>
            <person name="Smith H.O."/>
            <person name="Gibbs R.A."/>
            <person name="Myers E.W."/>
            <person name="Rubin G.M."/>
            <person name="Venter J.C."/>
        </authorList>
    </citation>
    <scope>NUCLEOTIDE SEQUENCE [LARGE SCALE GENOMIC DNA]</scope>
    <source>
        <strain evidence="10">Berkeley</strain>
    </source>
</reference>
<dbReference type="SUPFAM" id="SSF100895">
    <property type="entry name" value="Kazal-type serine protease inhibitors"/>
    <property type="match status" value="1"/>
</dbReference>
<keyword evidence="2" id="KW-0722">Serine protease inhibitor</keyword>
<feature type="region of interest" description="Disordered" evidence="4">
    <location>
        <begin position="190"/>
        <end position="214"/>
    </location>
</feature>
<organism evidence="7 10">
    <name type="scientific">Drosophila melanogaster</name>
    <name type="common">Fruit fly</name>
    <dbReference type="NCBI Taxonomy" id="7227"/>
    <lineage>
        <taxon>Eukaryota</taxon>
        <taxon>Metazoa</taxon>
        <taxon>Ecdysozoa</taxon>
        <taxon>Arthropoda</taxon>
        <taxon>Hexapoda</taxon>
        <taxon>Insecta</taxon>
        <taxon>Pterygota</taxon>
        <taxon>Neoptera</taxon>
        <taxon>Endopterygota</taxon>
        <taxon>Diptera</taxon>
        <taxon>Brachycera</taxon>
        <taxon>Muscomorpha</taxon>
        <taxon>Ephydroidea</taxon>
        <taxon>Drosophilidae</taxon>
        <taxon>Drosophila</taxon>
        <taxon>Sophophora</taxon>
    </lineage>
</organism>
<dbReference type="PaxDb" id="7227-FBpp0073583"/>
<evidence type="ECO:0000313" key="9">
    <source>
        <dbReference type="FlyBase" id="FBgn0030439"/>
    </source>
</evidence>
<reference evidence="7" key="15">
    <citation type="submission" date="2024-06" db="EMBL/GenBank/DDBJ databases">
        <title>Drosophila melanogaster release 4 sequence.</title>
        <authorList>
            <consortium name="Berkeley Drosophila Genome Project"/>
            <person name="Celniker S."/>
            <person name="Carlson J."/>
            <person name="Wan K."/>
            <person name="Pfeiffer B."/>
            <person name="Frise E."/>
            <person name="George R."/>
            <person name="Hoskins R."/>
            <person name="Stapleton M."/>
            <person name="Pacleb J."/>
            <person name="Park S."/>
            <person name="Svirskas R."/>
            <person name="Smith E."/>
            <person name="Yu C."/>
            <person name="Rubin G."/>
        </authorList>
    </citation>
    <scope>NUCLEOTIDE SEQUENCE</scope>
</reference>
<dbReference type="RefSeq" id="NP_572845.1">
    <property type="nucleotide sequence ID" value="NM_132617.3"/>
</dbReference>
<dbReference type="PROSITE" id="PS51465">
    <property type="entry name" value="KAZAL_2"/>
    <property type="match status" value="1"/>
</dbReference>
<feature type="compositionally biased region" description="Basic residues" evidence="4">
    <location>
        <begin position="198"/>
        <end position="212"/>
    </location>
</feature>
<dbReference type="InterPro" id="IPR050653">
    <property type="entry name" value="Prot_Inhib_GrowthFact_Antg"/>
</dbReference>
<evidence type="ECO:0000256" key="2">
    <source>
        <dbReference type="ARBA" id="ARBA00022900"/>
    </source>
</evidence>
<reference evidence="7" key="13">
    <citation type="journal article" date="2015" name="Genome Res.">
        <title>The Release 6 reference sequence of the Drosophila melanogaster genome.</title>
        <authorList>
            <person name="Hoskins R.A."/>
            <person name="Carlson J.W."/>
            <person name="Wan K.H."/>
            <person name="Park S."/>
            <person name="Mendez I."/>
            <person name="Galle S.E."/>
            <person name="Booth B.W."/>
            <person name="Pfeiffer B.D."/>
            <person name="George R.A."/>
            <person name="Svirskas R."/>
            <person name="Krzywinski M."/>
            <person name="Schein J."/>
            <person name="Accardo M.C."/>
            <person name="Damia E."/>
            <person name="Messina G."/>
            <person name="Mendez-Lago M."/>
            <person name="de Pablos B."/>
            <person name="Demakova O.V."/>
            <person name="Andreyeva E.N."/>
            <person name="Boldyreva L.V."/>
            <person name="Marra M."/>
            <person name="Carvalho A.B."/>
            <person name="Dimitri P."/>
            <person name="Villasante A."/>
            <person name="Zhimulev I.F."/>
            <person name="Rubin G.M."/>
            <person name="Karpen G.H."/>
            <person name="Celniker S.E."/>
        </authorList>
    </citation>
    <scope>NUCLEOTIDE SEQUENCE</scope>
</reference>
<reference evidence="7 10" key="6">
    <citation type="journal article" date="2005" name="PLoS Comput. Biol.">
        <title>Combined evidence annotation of transposable elements in genome sequences.</title>
        <authorList>
            <person name="Quesneville H."/>
            <person name="Bergman C.M."/>
            <person name="Andrieu O."/>
            <person name="Autard D."/>
            <person name="Nouaud D."/>
            <person name="Ashburner M."/>
            <person name="Anxolabehere D."/>
        </authorList>
    </citation>
    <scope>NUCLEOTIDE SEQUENCE [LARGE SCALE GENOMIC DNA]</scope>
    <source>
        <strain evidence="10">Berkeley</strain>
    </source>
</reference>
<dbReference type="PANTHER" id="PTHR10913:SF45">
    <property type="entry name" value="FOLLISTATIN, ISOFORM A-RELATED"/>
    <property type="match status" value="1"/>
</dbReference>
<gene>
    <name evidence="7" type="primary">Dmel\CG12716</name>
    <name evidence="8" type="synonym">CG12716-RA</name>
    <name evidence="7 9" type="ORF">CG12716</name>
    <name evidence="7" type="ORF">Dmel_CG12716</name>
</gene>
<evidence type="ECO:0000313" key="10">
    <source>
        <dbReference type="Proteomes" id="UP000000803"/>
    </source>
</evidence>
<dbReference type="InterPro" id="IPR036058">
    <property type="entry name" value="Kazal_dom_sf"/>
</dbReference>
<feature type="compositionally biased region" description="Low complexity" evidence="4">
    <location>
        <begin position="333"/>
        <end position="354"/>
    </location>
</feature>
<feature type="chain" id="PRO_5015100822" evidence="5">
    <location>
        <begin position="35"/>
        <end position="418"/>
    </location>
</feature>
<dbReference type="GO" id="GO:0030154">
    <property type="term" value="P:cell differentiation"/>
    <property type="evidence" value="ECO:0000318"/>
    <property type="project" value="GO_Central"/>
</dbReference>
<evidence type="ECO:0000313" key="8">
    <source>
        <dbReference type="EMBL" id="ACY65502.1"/>
    </source>
</evidence>
<dbReference type="eggNOG" id="KOG3649">
    <property type="taxonomic scope" value="Eukaryota"/>
</dbReference>
<dbReference type="AlphaFoldDB" id="Q9VYH7"/>
<dbReference type="DNASU" id="32248"/>
<keyword evidence="1" id="KW-0646">Protease inhibitor</keyword>